<evidence type="ECO:0000256" key="1">
    <source>
        <dbReference type="SAM" id="Phobius"/>
    </source>
</evidence>
<dbReference type="Proteomes" id="UP000673375">
    <property type="component" value="Unassembled WGS sequence"/>
</dbReference>
<dbReference type="InterPro" id="IPR007329">
    <property type="entry name" value="FMN-bd"/>
</dbReference>
<keyword evidence="1" id="KW-1133">Transmembrane helix</keyword>
<sequence length="135" mass="14869">MKRKKKMIIWTIGLLGSIGLIFGLNYLYRTYRYKQIVADIVIEPVDLAQISDGVYSGEFDALLVGSKTKVTVKDNQIAAVDLIEHKTELGEKAEKIVDDVVKQQSLEVDVVSGATNSSKVILKSIENALNSAVDK</sequence>
<name>A0ABS4CGH7_9ENTE</name>
<evidence type="ECO:0000259" key="2">
    <source>
        <dbReference type="SMART" id="SM00900"/>
    </source>
</evidence>
<dbReference type="EMBL" id="JAEDXU010000002">
    <property type="protein sequence ID" value="MBP1045721.1"/>
    <property type="molecule type" value="Genomic_DNA"/>
</dbReference>
<feature type="domain" description="FMN-binding" evidence="2">
    <location>
        <begin position="65"/>
        <end position="132"/>
    </location>
</feature>
<keyword evidence="1" id="KW-0812">Transmembrane</keyword>
<comment type="caution">
    <text evidence="3">The sequence shown here is derived from an EMBL/GenBank/DDBJ whole genome shotgun (WGS) entry which is preliminary data.</text>
</comment>
<dbReference type="Gene3D" id="3.90.1010.20">
    <property type="match status" value="1"/>
</dbReference>
<dbReference type="Pfam" id="PF04205">
    <property type="entry name" value="FMN_bind"/>
    <property type="match status" value="1"/>
</dbReference>
<gene>
    <name evidence="3" type="ORF">I6N96_05475</name>
</gene>
<evidence type="ECO:0000313" key="4">
    <source>
        <dbReference type="Proteomes" id="UP000673375"/>
    </source>
</evidence>
<evidence type="ECO:0000313" key="3">
    <source>
        <dbReference type="EMBL" id="MBP1045721.1"/>
    </source>
</evidence>
<accession>A0ABS4CGH7</accession>
<feature type="transmembrane region" description="Helical" evidence="1">
    <location>
        <begin position="7"/>
        <end position="28"/>
    </location>
</feature>
<keyword evidence="1" id="KW-0472">Membrane</keyword>
<dbReference type="SMART" id="SM00900">
    <property type="entry name" value="FMN_bind"/>
    <property type="match status" value="1"/>
</dbReference>
<protein>
    <submittedName>
        <fullName evidence="3">FMN-binding protein</fullName>
    </submittedName>
</protein>
<reference evidence="3 4" key="1">
    <citation type="submission" date="2020-12" db="EMBL/GenBank/DDBJ databases">
        <title>Vagococcus allomyrinae sp. nov. and Enterococcus lavae sp. nov., isolated from the larvae of Allomyrina dichotoma.</title>
        <authorList>
            <person name="Lee S.D."/>
        </authorList>
    </citation>
    <scope>NUCLEOTIDE SEQUENCE [LARGE SCALE GENOMIC DNA]</scope>
    <source>
        <strain evidence="3 4">BWM-S5</strain>
    </source>
</reference>
<proteinExistence type="predicted"/>
<organism evidence="3 4">
    <name type="scientific">Enterococcus larvae</name>
    <dbReference type="NCBI Taxonomy" id="2794352"/>
    <lineage>
        <taxon>Bacteria</taxon>
        <taxon>Bacillati</taxon>
        <taxon>Bacillota</taxon>
        <taxon>Bacilli</taxon>
        <taxon>Lactobacillales</taxon>
        <taxon>Enterococcaceae</taxon>
        <taxon>Enterococcus</taxon>
    </lineage>
</organism>
<keyword evidence="4" id="KW-1185">Reference proteome</keyword>
<dbReference type="RefSeq" id="WP_209556508.1">
    <property type="nucleotide sequence ID" value="NZ_JAEDXU010000002.1"/>
</dbReference>